<dbReference type="EMBL" id="JAZHXI010000017">
    <property type="protein sequence ID" value="KAL2062464.1"/>
    <property type="molecule type" value="Genomic_DNA"/>
</dbReference>
<accession>A0ABR4BZH2</accession>
<feature type="transmembrane region" description="Helical" evidence="1">
    <location>
        <begin position="82"/>
        <end position="103"/>
    </location>
</feature>
<keyword evidence="1" id="KW-0472">Membrane</keyword>
<feature type="transmembrane region" description="Helical" evidence="1">
    <location>
        <begin position="53"/>
        <end position="70"/>
    </location>
</feature>
<evidence type="ECO:0000256" key="1">
    <source>
        <dbReference type="SAM" id="Phobius"/>
    </source>
</evidence>
<evidence type="ECO:0000313" key="2">
    <source>
        <dbReference type="EMBL" id="KAL2062464.1"/>
    </source>
</evidence>
<name>A0ABR4BZH2_9HELO</name>
<protein>
    <submittedName>
        <fullName evidence="2">Uncharacterized protein</fullName>
    </submittedName>
</protein>
<keyword evidence="1" id="KW-0812">Transmembrane</keyword>
<feature type="transmembrane region" description="Helical" evidence="1">
    <location>
        <begin position="12"/>
        <end position="32"/>
    </location>
</feature>
<sequence>MLDMLPLVNLPWFITLHALGLSFLGLYQTFLIRPITPSGPPKGLSKPKIQTQPANPLLGIATLALGLAYLSTSYMPIEQNQFLHASVPIRIILAVVSIVRLVLDRNVGNLSGGEKRSLAVVAAYDGLGAVGLGLWLGTFGGKVAVL</sequence>
<feature type="transmembrane region" description="Helical" evidence="1">
    <location>
        <begin position="115"/>
        <end position="136"/>
    </location>
</feature>
<dbReference type="Proteomes" id="UP001595075">
    <property type="component" value="Unassembled WGS sequence"/>
</dbReference>
<keyword evidence="1" id="KW-1133">Transmembrane helix</keyword>
<keyword evidence="3" id="KW-1185">Reference proteome</keyword>
<evidence type="ECO:0000313" key="3">
    <source>
        <dbReference type="Proteomes" id="UP001595075"/>
    </source>
</evidence>
<proteinExistence type="predicted"/>
<organism evidence="2 3">
    <name type="scientific">Oculimacula yallundae</name>
    <dbReference type="NCBI Taxonomy" id="86028"/>
    <lineage>
        <taxon>Eukaryota</taxon>
        <taxon>Fungi</taxon>
        <taxon>Dikarya</taxon>
        <taxon>Ascomycota</taxon>
        <taxon>Pezizomycotina</taxon>
        <taxon>Leotiomycetes</taxon>
        <taxon>Helotiales</taxon>
        <taxon>Ploettnerulaceae</taxon>
        <taxon>Oculimacula</taxon>
    </lineage>
</organism>
<comment type="caution">
    <text evidence="2">The sequence shown here is derived from an EMBL/GenBank/DDBJ whole genome shotgun (WGS) entry which is preliminary data.</text>
</comment>
<reference evidence="2 3" key="1">
    <citation type="journal article" date="2024" name="Commun. Biol.">
        <title>Comparative genomic analysis of thermophilic fungi reveals convergent evolutionary adaptations and gene losses.</title>
        <authorList>
            <person name="Steindorff A.S."/>
            <person name="Aguilar-Pontes M.V."/>
            <person name="Robinson A.J."/>
            <person name="Andreopoulos B."/>
            <person name="LaButti K."/>
            <person name="Kuo A."/>
            <person name="Mondo S."/>
            <person name="Riley R."/>
            <person name="Otillar R."/>
            <person name="Haridas S."/>
            <person name="Lipzen A."/>
            <person name="Grimwood J."/>
            <person name="Schmutz J."/>
            <person name="Clum A."/>
            <person name="Reid I.D."/>
            <person name="Moisan M.C."/>
            <person name="Butler G."/>
            <person name="Nguyen T.T.M."/>
            <person name="Dewar K."/>
            <person name="Conant G."/>
            <person name="Drula E."/>
            <person name="Henrissat B."/>
            <person name="Hansel C."/>
            <person name="Singer S."/>
            <person name="Hutchinson M.I."/>
            <person name="de Vries R.P."/>
            <person name="Natvig D.O."/>
            <person name="Powell A.J."/>
            <person name="Tsang A."/>
            <person name="Grigoriev I.V."/>
        </authorList>
    </citation>
    <scope>NUCLEOTIDE SEQUENCE [LARGE SCALE GENOMIC DNA]</scope>
    <source>
        <strain evidence="2 3">CBS 494.80</strain>
    </source>
</reference>
<gene>
    <name evidence="2" type="ORF">VTL71DRAFT_6730</name>
</gene>